<feature type="transmembrane region" description="Helical" evidence="1">
    <location>
        <begin position="138"/>
        <end position="156"/>
    </location>
</feature>
<keyword evidence="1" id="KW-0472">Membrane</keyword>
<feature type="transmembrane region" description="Helical" evidence="1">
    <location>
        <begin position="217"/>
        <end position="235"/>
    </location>
</feature>
<feature type="transmembrane region" description="Helical" evidence="1">
    <location>
        <begin position="9"/>
        <end position="27"/>
    </location>
</feature>
<evidence type="ECO:0000259" key="2">
    <source>
        <dbReference type="Pfam" id="PF02517"/>
    </source>
</evidence>
<keyword evidence="3" id="KW-0614">Plasmid</keyword>
<accession>A0A830U7N7</accession>
<feature type="transmembrane region" description="Helical" evidence="1">
    <location>
        <begin position="162"/>
        <end position="184"/>
    </location>
</feature>
<dbReference type="AlphaFoldDB" id="A0A830U7N7"/>
<dbReference type="GO" id="GO:0004175">
    <property type="term" value="F:endopeptidase activity"/>
    <property type="evidence" value="ECO:0007669"/>
    <property type="project" value="UniProtKB-ARBA"/>
</dbReference>
<feature type="domain" description="CAAX prenyl protease 2/Lysostaphin resistance protein A-like" evidence="2">
    <location>
        <begin position="103"/>
        <end position="202"/>
    </location>
</feature>
<evidence type="ECO:0000313" key="4">
    <source>
        <dbReference type="Proteomes" id="UP000679848"/>
    </source>
</evidence>
<dbReference type="GO" id="GO:0080120">
    <property type="term" value="P:CAAX-box protein maturation"/>
    <property type="evidence" value="ECO:0007669"/>
    <property type="project" value="UniProtKB-ARBA"/>
</dbReference>
<feature type="transmembrane region" description="Helical" evidence="1">
    <location>
        <begin position="77"/>
        <end position="93"/>
    </location>
</feature>
<gene>
    <name evidence="3" type="ORF">MM59RIKEN_32110</name>
</gene>
<keyword evidence="4" id="KW-1185">Reference proteome</keyword>
<sequence length="240" mass="26441">MQKFYKKHELWFTLSWIIFYVGAVSFADELSRTIGTEKLVTLPLLLAMCAVLLIWMNRNNLFSTFGLCKGSVPSSKVLWYIPLAALISSNLWFGLRWNLSVHETLLYIGSMIYVGFVEEVIFRGLLFNAMCKDGLKSAVIVSSLTFGIGHIVNLFNGSGAQLASNLCQVGYTIAIGFLFVVLFLKTGSLIPCIVTHSAVNSMSVFANEGSITVTQEIFSAIAIAVIALAYAVYLLKKLPE</sequence>
<dbReference type="Proteomes" id="UP000679848">
    <property type="component" value="Plasmid pMM59_01"/>
</dbReference>
<feature type="transmembrane region" description="Helical" evidence="1">
    <location>
        <begin position="39"/>
        <end position="56"/>
    </location>
</feature>
<dbReference type="InterPro" id="IPR003675">
    <property type="entry name" value="Rce1/LyrA-like_dom"/>
</dbReference>
<dbReference type="EMBL" id="AP023421">
    <property type="protein sequence ID" value="BCK85892.1"/>
    <property type="molecule type" value="Genomic_DNA"/>
</dbReference>
<proteinExistence type="predicted"/>
<dbReference type="Pfam" id="PF02517">
    <property type="entry name" value="Rce1-like"/>
    <property type="match status" value="1"/>
</dbReference>
<keyword evidence="1" id="KW-1133">Transmembrane helix</keyword>
<feature type="transmembrane region" description="Helical" evidence="1">
    <location>
        <begin position="105"/>
        <end position="126"/>
    </location>
</feature>
<dbReference type="KEGG" id="pfaa:MM59RIKEN_32110"/>
<protein>
    <recommendedName>
        <fullName evidence="2">CAAX prenyl protease 2/Lysostaphin resistance protein A-like domain-containing protein</fullName>
    </recommendedName>
</protein>
<evidence type="ECO:0000256" key="1">
    <source>
        <dbReference type="SAM" id="Phobius"/>
    </source>
</evidence>
<dbReference type="PANTHER" id="PTHR36435">
    <property type="entry name" value="SLR1288 PROTEIN"/>
    <property type="match status" value="1"/>
</dbReference>
<keyword evidence="1" id="KW-0812">Transmembrane</keyword>
<reference evidence="3" key="1">
    <citation type="submission" date="2020-09" db="EMBL/GenBank/DDBJ databases">
        <title>New species isolated from human feces.</title>
        <authorList>
            <person name="Kitahara M."/>
            <person name="Shigeno Y."/>
            <person name="Shime M."/>
            <person name="Matsumoto Y."/>
            <person name="Nakamura S."/>
            <person name="Motooka D."/>
            <person name="Fukuoka S."/>
            <person name="Nishikawa H."/>
            <person name="Benno Y."/>
        </authorList>
    </citation>
    <scope>NUCLEOTIDE SEQUENCE</scope>
    <source>
        <strain evidence="3">MM59</strain>
        <plasmid evidence="3">pMM59_01</plasmid>
    </source>
</reference>
<evidence type="ECO:0000313" key="3">
    <source>
        <dbReference type="EMBL" id="BCK85892.1"/>
    </source>
</evidence>
<dbReference type="PANTHER" id="PTHR36435:SF1">
    <property type="entry name" value="CAAX AMINO TERMINAL PROTEASE FAMILY PROTEIN"/>
    <property type="match status" value="1"/>
</dbReference>
<geneLocation type="plasmid" evidence="3 4">
    <name>pMM59_01</name>
</geneLocation>
<dbReference type="RefSeq" id="WP_213543832.1">
    <property type="nucleotide sequence ID" value="NZ_AP023421.1"/>
</dbReference>
<organism evidence="3 4">
    <name type="scientific">Pusillibacter faecalis</name>
    <dbReference type="NCBI Taxonomy" id="2714358"/>
    <lineage>
        <taxon>Bacteria</taxon>
        <taxon>Bacillati</taxon>
        <taxon>Bacillota</taxon>
        <taxon>Clostridia</taxon>
        <taxon>Eubacteriales</taxon>
        <taxon>Oscillospiraceae</taxon>
        <taxon>Pusillibacter</taxon>
    </lineage>
</organism>
<name>A0A830U7N7_9FIRM</name>
<dbReference type="InterPro" id="IPR052710">
    <property type="entry name" value="CAAX_protease"/>
</dbReference>